<proteinExistence type="predicted"/>
<evidence type="ECO:0000259" key="1">
    <source>
        <dbReference type="Pfam" id="PF13304"/>
    </source>
</evidence>
<dbReference type="GO" id="GO:0016887">
    <property type="term" value="F:ATP hydrolysis activity"/>
    <property type="evidence" value="ECO:0007669"/>
    <property type="project" value="InterPro"/>
</dbReference>
<dbReference type="InterPro" id="IPR003959">
    <property type="entry name" value="ATPase_AAA_core"/>
</dbReference>
<dbReference type="STRING" id="1743168.A8O14_05970"/>
<dbReference type="Proteomes" id="UP000078463">
    <property type="component" value="Chromosome"/>
</dbReference>
<dbReference type="EMBL" id="CP015922">
    <property type="protein sequence ID" value="ANI99668.1"/>
    <property type="molecule type" value="Genomic_DNA"/>
</dbReference>
<dbReference type="KEGG" id="pwu:A8O14_05970"/>
<evidence type="ECO:0000313" key="2">
    <source>
        <dbReference type="EMBL" id="ANI99668.1"/>
    </source>
</evidence>
<feature type="domain" description="ATPase AAA-type core" evidence="1">
    <location>
        <begin position="25"/>
        <end position="329"/>
    </location>
</feature>
<gene>
    <name evidence="2" type="ORF">A8O14_05970</name>
</gene>
<name>A0A191UF57_9BURK</name>
<dbReference type="GO" id="GO:0005524">
    <property type="term" value="F:ATP binding"/>
    <property type="evidence" value="ECO:0007669"/>
    <property type="project" value="InterPro"/>
</dbReference>
<dbReference type="SUPFAM" id="SSF52540">
    <property type="entry name" value="P-loop containing nucleoside triphosphate hydrolases"/>
    <property type="match status" value="1"/>
</dbReference>
<dbReference type="RefSeq" id="WP_068948679.1">
    <property type="nucleotide sequence ID" value="NZ_CP015922.1"/>
</dbReference>
<protein>
    <recommendedName>
        <fullName evidence="1">ATPase AAA-type core domain-containing protein</fullName>
    </recommendedName>
</protein>
<accession>A0A191UF57</accession>
<dbReference type="OrthoDB" id="3322489at2"/>
<dbReference type="PANTHER" id="PTHR43581">
    <property type="entry name" value="ATP/GTP PHOSPHATASE"/>
    <property type="match status" value="1"/>
</dbReference>
<dbReference type="AlphaFoldDB" id="A0A191UF57"/>
<keyword evidence="3" id="KW-1185">Reference proteome</keyword>
<dbReference type="PANTHER" id="PTHR43581:SF2">
    <property type="entry name" value="EXCINUCLEASE ATPASE SUBUNIT"/>
    <property type="match status" value="1"/>
</dbReference>
<dbReference type="InterPro" id="IPR027417">
    <property type="entry name" value="P-loop_NTPase"/>
</dbReference>
<evidence type="ECO:0000313" key="3">
    <source>
        <dbReference type="Proteomes" id="UP000078463"/>
    </source>
</evidence>
<organism evidence="2 3">
    <name type="scientific">Polynucleobacter wuianus</name>
    <dbReference type="NCBI Taxonomy" id="1743168"/>
    <lineage>
        <taxon>Bacteria</taxon>
        <taxon>Pseudomonadati</taxon>
        <taxon>Pseudomonadota</taxon>
        <taxon>Betaproteobacteria</taxon>
        <taxon>Burkholderiales</taxon>
        <taxon>Burkholderiaceae</taxon>
        <taxon>Polynucleobacter</taxon>
    </lineage>
</organism>
<reference evidence="3" key="1">
    <citation type="submission" date="2016-05" db="EMBL/GenBank/DDBJ databases">
        <title>Polynucleobacter sp. QLW-P1FAT50C-4 genome.</title>
        <authorList>
            <person name="Hahn M.W."/>
        </authorList>
    </citation>
    <scope>NUCLEOTIDE SEQUENCE [LARGE SCALE GENOMIC DNA]</scope>
    <source>
        <strain evidence="3">QLW-P1FAT50C-4</strain>
    </source>
</reference>
<dbReference type="Gene3D" id="3.40.50.300">
    <property type="entry name" value="P-loop containing nucleotide triphosphate hydrolases"/>
    <property type="match status" value="1"/>
</dbReference>
<sequence length="562" mass="62318">MKLVSFSAKNYRSITSAHKITLSDVTVLIGRNNEGKSNLLRALGTAMVLLQNHAAGKNALRRIRTLLTSDDAYTWKRDFPIQFQNRKTSAFTVLNLEFQLTEDELNEFYDEIKSNLNGLLPLEIQLGKDNEPKFRVVKSGKGAKSLTQKSERIAQFIASRIHFNYIPAIRTERDTLNLIGTLVEQELKTLEEEPSYKDALDTIFKLQQPILDNLSLQVKDALHEFLPNINSVRIDILEPSRRYASRREVNVIVDDGVATNIEQKGDGVKSLAALGLLKSKNAKPGASILAIEEPESHLHPAAIHQVNEIIQSISQTSQVLITTHNPLFVKRADLKSNIIVTDGGATPAKNISQIRDLLGIKASDNLINASYVLVVEGAEDAKALRAILPTLSEKLNKALKQNLLVIDSLGGSGKLSYKLSQLKNALCATYVLLDDDQAGLDAFHNANSSELLSHAYCTFTICKGKNNAEFEDVIDIDLYKDAVLKSFGVEINANKLKGKLKWSQRIEAAFKSQGKQFDNQILAALKKCVANEIEKNPHQSLDKHQRDSIDALVVALEKLVNL</sequence>
<dbReference type="InterPro" id="IPR051396">
    <property type="entry name" value="Bact_Antivir_Def_Nuclease"/>
</dbReference>
<dbReference type="Pfam" id="PF13304">
    <property type="entry name" value="AAA_21"/>
    <property type="match status" value="1"/>
</dbReference>